<name>A0A8B3S4P9_9EURY</name>
<dbReference type="Gene3D" id="3.40.50.150">
    <property type="entry name" value="Vaccinia Virus protein VP39"/>
    <property type="match status" value="1"/>
</dbReference>
<accession>A0A8B3S4P9</accession>
<dbReference type="NCBIfam" id="TIGR00497">
    <property type="entry name" value="hsdM"/>
    <property type="match status" value="1"/>
</dbReference>
<evidence type="ECO:0000313" key="11">
    <source>
        <dbReference type="Proteomes" id="UP000291831"/>
    </source>
</evidence>
<keyword evidence="2 10" id="KW-0489">Methyltransferase</keyword>
<evidence type="ECO:0000256" key="2">
    <source>
        <dbReference type="ARBA" id="ARBA00022603"/>
    </source>
</evidence>
<protein>
    <recommendedName>
        <fullName evidence="1">site-specific DNA-methyltransferase (adenine-specific)</fullName>
        <ecNumber evidence="1">2.1.1.72</ecNumber>
    </recommendedName>
</protein>
<dbReference type="InterPro" id="IPR029063">
    <property type="entry name" value="SAM-dependent_MTases_sf"/>
</dbReference>
<dbReference type="InterPro" id="IPR003356">
    <property type="entry name" value="DNA_methylase_A-5"/>
</dbReference>
<dbReference type="PANTHER" id="PTHR42933">
    <property type="entry name" value="SLR6095 PROTEIN"/>
    <property type="match status" value="1"/>
</dbReference>
<dbReference type="InterPro" id="IPR022749">
    <property type="entry name" value="D12N6_MeTrfase_N"/>
</dbReference>
<keyword evidence="5" id="KW-0680">Restriction system</keyword>
<keyword evidence="7" id="KW-0175">Coiled coil</keyword>
<evidence type="ECO:0000313" key="10">
    <source>
        <dbReference type="EMBL" id="RZB32684.1"/>
    </source>
</evidence>
<dbReference type="REBASE" id="306295">
    <property type="entry name" value="M.MarArch1ORF362P"/>
</dbReference>
<gene>
    <name evidence="10" type="ORF">AEth_00362</name>
</gene>
<feature type="coiled-coil region" evidence="7">
    <location>
        <begin position="767"/>
        <end position="794"/>
    </location>
</feature>
<reference evidence="11" key="1">
    <citation type="submission" date="2019-01" db="EMBL/GenBank/DDBJ databases">
        <title>Anaerobic oxidation of ethane by archaea from a marine hydrocarbon seep.</title>
        <authorList>
            <person name="Musat F."/>
        </authorList>
    </citation>
    <scope>NUCLEOTIDE SEQUENCE [LARGE SCALE GENOMIC DNA]</scope>
</reference>
<dbReference type="PANTHER" id="PTHR42933:SF3">
    <property type="entry name" value="TYPE I RESTRICTION ENZYME MJAVIII METHYLASE SUBUNIT"/>
    <property type="match status" value="1"/>
</dbReference>
<dbReference type="AlphaFoldDB" id="A0A8B3S4P9"/>
<dbReference type="GO" id="GO:0009307">
    <property type="term" value="P:DNA restriction-modification system"/>
    <property type="evidence" value="ECO:0007669"/>
    <property type="project" value="UniProtKB-KW"/>
</dbReference>
<dbReference type="SUPFAM" id="SSF53335">
    <property type="entry name" value="S-adenosyl-L-methionine-dependent methyltransferases"/>
    <property type="match status" value="1"/>
</dbReference>
<keyword evidence="4" id="KW-0949">S-adenosyl-L-methionine</keyword>
<dbReference type="GO" id="GO:0003677">
    <property type="term" value="F:DNA binding"/>
    <property type="evidence" value="ECO:0007669"/>
    <property type="project" value="InterPro"/>
</dbReference>
<dbReference type="EMBL" id="RPGO01000005">
    <property type="protein sequence ID" value="RZB32684.1"/>
    <property type="molecule type" value="Genomic_DNA"/>
</dbReference>
<dbReference type="PRINTS" id="PR00507">
    <property type="entry name" value="N12N6MTFRASE"/>
</dbReference>
<feature type="domain" description="N6 adenine-specific DNA methyltransferase N-terminal" evidence="9">
    <location>
        <begin position="10"/>
        <end position="120"/>
    </location>
</feature>
<evidence type="ECO:0000256" key="3">
    <source>
        <dbReference type="ARBA" id="ARBA00022679"/>
    </source>
</evidence>
<dbReference type="GO" id="GO:0032259">
    <property type="term" value="P:methylation"/>
    <property type="evidence" value="ECO:0007669"/>
    <property type="project" value="UniProtKB-KW"/>
</dbReference>
<dbReference type="GO" id="GO:0009007">
    <property type="term" value="F:site-specific DNA-methyltransferase (adenine-specific) activity"/>
    <property type="evidence" value="ECO:0007669"/>
    <property type="project" value="UniProtKB-EC"/>
</dbReference>
<proteinExistence type="predicted"/>
<feature type="domain" description="DNA methylase adenine-specific" evidence="8">
    <location>
        <begin position="135"/>
        <end position="445"/>
    </location>
</feature>
<keyword evidence="3 10" id="KW-0808">Transferase</keyword>
<dbReference type="Gene3D" id="1.20.1260.30">
    <property type="match status" value="2"/>
</dbReference>
<dbReference type="Pfam" id="PF12161">
    <property type="entry name" value="HsdM_N"/>
    <property type="match status" value="1"/>
</dbReference>
<evidence type="ECO:0000259" key="9">
    <source>
        <dbReference type="Pfam" id="PF12161"/>
    </source>
</evidence>
<dbReference type="InterPro" id="IPR004546">
    <property type="entry name" value="Restrct_endonuc_T1M"/>
</dbReference>
<evidence type="ECO:0000256" key="4">
    <source>
        <dbReference type="ARBA" id="ARBA00022691"/>
    </source>
</evidence>
<evidence type="ECO:0000256" key="5">
    <source>
        <dbReference type="ARBA" id="ARBA00022747"/>
    </source>
</evidence>
<evidence type="ECO:0000259" key="8">
    <source>
        <dbReference type="Pfam" id="PF02384"/>
    </source>
</evidence>
<dbReference type="InterPro" id="IPR038333">
    <property type="entry name" value="T1MK-like_N_sf"/>
</dbReference>
<dbReference type="InterPro" id="IPR051537">
    <property type="entry name" value="DNA_Adenine_Mtase"/>
</dbReference>
<dbReference type="PROSITE" id="PS00092">
    <property type="entry name" value="N6_MTASE"/>
    <property type="match status" value="1"/>
</dbReference>
<sequence>MAIKKSELYSSIWQSCDALRGGMDASQYKDYVLALLFIKYISDKYAGRHYPEITVPEGSGFKDMVVLKGKSDIGDQINKKIVAPLVKENNLSNFPDFNDASKLGSGKEKVDRLTDLIAIFETPALDFSKNRAEGDDILGDAYEYLMRHFATESGKSKGQFYTPAEVSRVIARIIGIREDRTSPETTVYDPTCGSGSLLLKVSDVAQTDVTIYGQEKDGATSGLARMNMILHDNAGAWIVQGNTLTDPKFKKDGSMLKTFDYVIANPPFSDKRWITGLDPLNDVYERFKSFGVPPAKQGDYAYLLHIVRSLKSTGTGACILPHGVLFRGNAEAEIRRNLVRKGYIKGIIGLPANLFYGTGIPACIVVVDKKNAPARKGIFMIDASKGFMKDGPKNRLREQDIHRIVDVFNKHLEIPKYSRTVAFEEIEKNGYNLNIPRYIDSTEPEDLQSIEGHLNGGIPSADVYALKRYWEICPGLRGVLFNDNRPGFVDLAVEKAAIRSTINEHPEFIAFTDSMKKHSQQWEKKYSSELKLLTAGIKPKTIISQISEDILTHYANQPLVDPYDIYQHLMDYWTETMQDDCYIIATDGWNAQTSRIIEKNKKGKEKDKGWTCDLVPKSLIVAKYFAHEQAAIEKLTMELENISALKTELEEEHSGEDGAFSELDKINKLNVKTRIREVKSDTDAEAELVVLNKWLRFNDKETKLKKEIKEADADLDRRAYNRYPTLTEDEIKTLVVDDKWFAVLEARTRGEMDRITQILTRRVKELADRYETTISEIEIEVSELEAKVNSHLERMGFSWK</sequence>
<dbReference type="EC" id="2.1.1.72" evidence="1"/>
<comment type="catalytic activity">
    <reaction evidence="6">
        <text>a 2'-deoxyadenosine in DNA + S-adenosyl-L-methionine = an N(6)-methyl-2'-deoxyadenosine in DNA + S-adenosyl-L-homocysteine + H(+)</text>
        <dbReference type="Rhea" id="RHEA:15197"/>
        <dbReference type="Rhea" id="RHEA-COMP:12418"/>
        <dbReference type="Rhea" id="RHEA-COMP:12419"/>
        <dbReference type="ChEBI" id="CHEBI:15378"/>
        <dbReference type="ChEBI" id="CHEBI:57856"/>
        <dbReference type="ChEBI" id="CHEBI:59789"/>
        <dbReference type="ChEBI" id="CHEBI:90615"/>
        <dbReference type="ChEBI" id="CHEBI:90616"/>
        <dbReference type="EC" id="2.1.1.72"/>
    </reaction>
</comment>
<dbReference type="GO" id="GO:0008170">
    <property type="term" value="F:N-methyltransferase activity"/>
    <property type="evidence" value="ECO:0007669"/>
    <property type="project" value="InterPro"/>
</dbReference>
<dbReference type="Proteomes" id="UP000291831">
    <property type="component" value="Unassembled WGS sequence"/>
</dbReference>
<evidence type="ECO:0000256" key="6">
    <source>
        <dbReference type="ARBA" id="ARBA00047942"/>
    </source>
</evidence>
<dbReference type="Pfam" id="PF02384">
    <property type="entry name" value="N6_Mtase"/>
    <property type="match status" value="1"/>
</dbReference>
<organism evidence="10 11">
    <name type="scientific">Candidatus Argoarchaeum ethanivorans</name>
    <dbReference type="NCBI Taxonomy" id="2608793"/>
    <lineage>
        <taxon>Archaea</taxon>
        <taxon>Methanobacteriati</taxon>
        <taxon>Methanobacteriota</taxon>
        <taxon>Stenosarchaea group</taxon>
        <taxon>Methanomicrobia</taxon>
        <taxon>Methanosarcinales</taxon>
        <taxon>Methanosarcinales incertae sedis</taxon>
        <taxon>GOM Arc I cluster</taxon>
        <taxon>Candidatus Argoarchaeum</taxon>
    </lineage>
</organism>
<evidence type="ECO:0000256" key="7">
    <source>
        <dbReference type="SAM" id="Coils"/>
    </source>
</evidence>
<comment type="caution">
    <text evidence="10">The sequence shown here is derived from an EMBL/GenBank/DDBJ whole genome shotgun (WGS) entry which is preliminary data.</text>
</comment>
<evidence type="ECO:0000256" key="1">
    <source>
        <dbReference type="ARBA" id="ARBA00011900"/>
    </source>
</evidence>
<dbReference type="InterPro" id="IPR002052">
    <property type="entry name" value="DNA_methylase_N6_adenine_CS"/>
</dbReference>